<evidence type="ECO:0000256" key="2">
    <source>
        <dbReference type="ARBA" id="ARBA00022857"/>
    </source>
</evidence>
<dbReference type="RefSeq" id="WP_184574233.1">
    <property type="nucleotide sequence ID" value="NZ_JACHJL010000011.1"/>
</dbReference>
<comment type="similarity">
    <text evidence="1">Belongs to the NmrA-type oxidoreductase family.</text>
</comment>
<proteinExistence type="inferred from homology"/>
<name>A0A7W9V012_9ACTN</name>
<reference evidence="4 5" key="1">
    <citation type="submission" date="2020-08" db="EMBL/GenBank/DDBJ databases">
        <title>Genomic Encyclopedia of Type Strains, Phase III (KMG-III): the genomes of soil and plant-associated and newly described type strains.</title>
        <authorList>
            <person name="Whitman W."/>
        </authorList>
    </citation>
    <scope>NUCLEOTIDE SEQUENCE [LARGE SCALE GENOMIC DNA]</scope>
    <source>
        <strain evidence="4 5">CECT 8305</strain>
    </source>
</reference>
<dbReference type="AlphaFoldDB" id="A0A7W9V012"/>
<dbReference type="Proteomes" id="UP000588098">
    <property type="component" value="Unassembled WGS sequence"/>
</dbReference>
<dbReference type="InterPro" id="IPR051164">
    <property type="entry name" value="NmrA-like_oxidored"/>
</dbReference>
<evidence type="ECO:0000313" key="4">
    <source>
        <dbReference type="EMBL" id="MBB5937337.1"/>
    </source>
</evidence>
<gene>
    <name evidence="4" type="ORF">FHS42_004416</name>
</gene>
<dbReference type="InterPro" id="IPR036291">
    <property type="entry name" value="NAD(P)-bd_dom_sf"/>
</dbReference>
<protein>
    <submittedName>
        <fullName evidence="4">Uncharacterized protein YbjT (DUF2867 family)</fullName>
    </submittedName>
</protein>
<dbReference type="PANTHER" id="PTHR42748">
    <property type="entry name" value="NITROGEN METABOLITE REPRESSION PROTEIN NMRA FAMILY MEMBER"/>
    <property type="match status" value="1"/>
</dbReference>
<dbReference type="Gene3D" id="3.40.50.720">
    <property type="entry name" value="NAD(P)-binding Rossmann-like Domain"/>
    <property type="match status" value="1"/>
</dbReference>
<organism evidence="4 5">
    <name type="scientific">Streptomyces zagrosensis</name>
    <dbReference type="NCBI Taxonomy" id="1042984"/>
    <lineage>
        <taxon>Bacteria</taxon>
        <taxon>Bacillati</taxon>
        <taxon>Actinomycetota</taxon>
        <taxon>Actinomycetes</taxon>
        <taxon>Kitasatosporales</taxon>
        <taxon>Streptomycetaceae</taxon>
        <taxon>Streptomyces</taxon>
    </lineage>
</organism>
<sequence>MDSNKTVLVAGATGRQGGGATRALLADGWNVRALVRDVDAAPARALAHAGATLVRGDLDDAKSLARAAAGAHGVFSVQPLAATEEELAIEVSRGIAMADAARAAGVAHLVFSSVEGAERATGIEHFESKARIEEHLAATFPMATILRPVFFMDNLLWYADAAGERVLELPVIPGRPMQMIAASDIGRIAAAVFAKPETYLGARLAIAGDAISFEQVAATYQQVTGVPTRLVAKPIQEPMYEWFAKDGYRADVPALRADFPWLQRFDAFLRDALAPAHART</sequence>
<comment type="caution">
    <text evidence="4">The sequence shown here is derived from an EMBL/GenBank/DDBJ whole genome shotgun (WGS) entry which is preliminary data.</text>
</comment>
<evidence type="ECO:0000313" key="5">
    <source>
        <dbReference type="Proteomes" id="UP000588098"/>
    </source>
</evidence>
<evidence type="ECO:0000259" key="3">
    <source>
        <dbReference type="Pfam" id="PF05368"/>
    </source>
</evidence>
<dbReference type="PANTHER" id="PTHR42748:SF7">
    <property type="entry name" value="NMRA LIKE REDOX SENSOR 1-RELATED"/>
    <property type="match status" value="1"/>
</dbReference>
<dbReference type="Gene3D" id="3.90.25.10">
    <property type="entry name" value="UDP-galactose 4-epimerase, domain 1"/>
    <property type="match status" value="1"/>
</dbReference>
<dbReference type="CDD" id="cd05251">
    <property type="entry name" value="NmrA_like_SDR_a"/>
    <property type="match status" value="1"/>
</dbReference>
<dbReference type="SUPFAM" id="SSF51735">
    <property type="entry name" value="NAD(P)-binding Rossmann-fold domains"/>
    <property type="match status" value="1"/>
</dbReference>
<feature type="domain" description="NmrA-like" evidence="3">
    <location>
        <begin position="4"/>
        <end position="234"/>
    </location>
</feature>
<evidence type="ECO:0000256" key="1">
    <source>
        <dbReference type="ARBA" id="ARBA00006328"/>
    </source>
</evidence>
<accession>A0A7W9V012</accession>
<dbReference type="InterPro" id="IPR008030">
    <property type="entry name" value="NmrA-like"/>
</dbReference>
<keyword evidence="5" id="KW-1185">Reference proteome</keyword>
<dbReference type="EMBL" id="JACHJL010000011">
    <property type="protein sequence ID" value="MBB5937337.1"/>
    <property type="molecule type" value="Genomic_DNA"/>
</dbReference>
<keyword evidence="2" id="KW-0521">NADP</keyword>
<dbReference type="Pfam" id="PF05368">
    <property type="entry name" value="NmrA"/>
    <property type="match status" value="1"/>
</dbReference>